<dbReference type="KEGG" id="hdt:HYPDE_39683"/>
<dbReference type="PANTHER" id="PTHR36918">
    <property type="match status" value="1"/>
</dbReference>
<sequence>MAENGSSGNGSTLPADDAVVSEGQQPIQAKIVSQYIKDLSFENPNFRKLITSPGDQPNLKVEVNVGAQRIENDLYESAIEFKATASNNLGTIYVLETVYAGLLKIESIPEQALEPFLLISGPTMIFPFLRRLVADITREGGFPPLLLDPIDFGGLYVRRQQQRAQTAGKTVA</sequence>
<organism evidence="7 8">
    <name type="scientific">Hyphomicrobium denitrificans 1NES1</name>
    <dbReference type="NCBI Taxonomy" id="670307"/>
    <lineage>
        <taxon>Bacteria</taxon>
        <taxon>Pseudomonadati</taxon>
        <taxon>Pseudomonadota</taxon>
        <taxon>Alphaproteobacteria</taxon>
        <taxon>Hyphomicrobiales</taxon>
        <taxon>Hyphomicrobiaceae</taxon>
        <taxon>Hyphomicrobium</taxon>
    </lineage>
</organism>
<evidence type="ECO:0000256" key="5">
    <source>
        <dbReference type="ARBA" id="ARBA00023186"/>
    </source>
</evidence>
<protein>
    <recommendedName>
        <fullName evidence="6">Protein-export protein SecB</fullName>
    </recommendedName>
</protein>
<evidence type="ECO:0000256" key="3">
    <source>
        <dbReference type="ARBA" id="ARBA00022927"/>
    </source>
</evidence>
<comment type="subunit">
    <text evidence="6">Homotetramer, a dimer of dimers. One homotetramer interacts with 1 SecA dimer.</text>
</comment>
<dbReference type="PRINTS" id="PR01594">
    <property type="entry name" value="SECBCHAPRONE"/>
</dbReference>
<dbReference type="GO" id="GO:0051262">
    <property type="term" value="P:protein tetramerization"/>
    <property type="evidence" value="ECO:0007669"/>
    <property type="project" value="InterPro"/>
</dbReference>
<keyword evidence="4 6" id="KW-0811">Translocation</keyword>
<dbReference type="GO" id="GO:0015031">
    <property type="term" value="P:protein transport"/>
    <property type="evidence" value="ECO:0007669"/>
    <property type="project" value="UniProtKB-UniRule"/>
</dbReference>
<dbReference type="Gene3D" id="3.10.420.10">
    <property type="entry name" value="SecB-like"/>
    <property type="match status" value="1"/>
</dbReference>
<dbReference type="EMBL" id="CP005587">
    <property type="protein sequence ID" value="AGK59605.1"/>
    <property type="molecule type" value="Genomic_DNA"/>
</dbReference>
<name>N0BHI6_9HYPH</name>
<dbReference type="HOGENOM" id="CLU_111574_0_0_5"/>
<evidence type="ECO:0000313" key="7">
    <source>
        <dbReference type="EMBL" id="AGK59605.1"/>
    </source>
</evidence>
<dbReference type="PANTHER" id="PTHR36918:SF1">
    <property type="entry name" value="PROTEIN-EXPORT PROTEIN SECB"/>
    <property type="match status" value="1"/>
</dbReference>
<evidence type="ECO:0000256" key="2">
    <source>
        <dbReference type="ARBA" id="ARBA00022448"/>
    </source>
</evidence>
<keyword evidence="8" id="KW-1185">Reference proteome</keyword>
<keyword evidence="6" id="KW-0963">Cytoplasm</keyword>
<comment type="function">
    <text evidence="6">One of the proteins required for the normal export of preproteins out of the cell cytoplasm. It is a molecular chaperone that binds to a subset of precursor proteins, maintaining them in a translocation-competent state. It also specifically binds to its receptor SecA.</text>
</comment>
<dbReference type="STRING" id="670307.HYPDE_39683"/>
<dbReference type="InterPro" id="IPR003708">
    <property type="entry name" value="SecB"/>
</dbReference>
<dbReference type="GO" id="GO:0051082">
    <property type="term" value="F:unfolded protein binding"/>
    <property type="evidence" value="ECO:0007669"/>
    <property type="project" value="InterPro"/>
</dbReference>
<dbReference type="GO" id="GO:0006457">
    <property type="term" value="P:protein folding"/>
    <property type="evidence" value="ECO:0007669"/>
    <property type="project" value="UniProtKB-UniRule"/>
</dbReference>
<proteinExistence type="inferred from homology"/>
<evidence type="ECO:0000256" key="6">
    <source>
        <dbReference type="HAMAP-Rule" id="MF_00821"/>
    </source>
</evidence>
<dbReference type="eggNOG" id="COG1952">
    <property type="taxonomic scope" value="Bacteria"/>
</dbReference>
<comment type="subcellular location">
    <subcellularLocation>
        <location evidence="6">Cytoplasm</location>
    </subcellularLocation>
</comment>
<reference evidence="7 8" key="1">
    <citation type="journal article" date="2013" name="Genome Announc.">
        <title>Genome sequences for three denitrifying bacterial strains isolated from a uranium- and nitrate-contaminated subsurface environment.</title>
        <authorList>
            <person name="Venkatramanan R."/>
            <person name="Prakash O."/>
            <person name="Woyke T."/>
            <person name="Chain P."/>
            <person name="Goodwin L.A."/>
            <person name="Watson D."/>
            <person name="Brooks S."/>
            <person name="Kostka J.E."/>
            <person name="Green S.J."/>
        </authorList>
    </citation>
    <scope>NUCLEOTIDE SEQUENCE [LARGE SCALE GENOMIC DNA]</scope>
    <source>
        <strain evidence="7 8">1NES1</strain>
    </source>
</reference>
<comment type="similarity">
    <text evidence="1 6">Belongs to the SecB family.</text>
</comment>
<dbReference type="HAMAP" id="MF_00821">
    <property type="entry name" value="SecB"/>
    <property type="match status" value="1"/>
</dbReference>
<dbReference type="Proteomes" id="UP000005952">
    <property type="component" value="Chromosome"/>
</dbReference>
<dbReference type="InterPro" id="IPR035958">
    <property type="entry name" value="SecB-like_sf"/>
</dbReference>
<keyword evidence="3 6" id="KW-0653">Protein transport</keyword>
<dbReference type="AlphaFoldDB" id="N0BHI6"/>
<dbReference type="SUPFAM" id="SSF54611">
    <property type="entry name" value="SecB-like"/>
    <property type="match status" value="1"/>
</dbReference>
<evidence type="ECO:0000256" key="1">
    <source>
        <dbReference type="ARBA" id="ARBA00009990"/>
    </source>
</evidence>
<dbReference type="NCBIfam" id="TIGR00809">
    <property type="entry name" value="secB"/>
    <property type="match status" value="1"/>
</dbReference>
<accession>N0BHI6</accession>
<keyword evidence="5 6" id="KW-0143">Chaperone</keyword>
<dbReference type="GO" id="GO:0005737">
    <property type="term" value="C:cytoplasm"/>
    <property type="evidence" value="ECO:0007669"/>
    <property type="project" value="UniProtKB-SubCell"/>
</dbReference>
<evidence type="ECO:0000313" key="8">
    <source>
        <dbReference type="Proteomes" id="UP000005952"/>
    </source>
</evidence>
<dbReference type="RefSeq" id="WP_015599620.1">
    <property type="nucleotide sequence ID" value="NC_021172.1"/>
</dbReference>
<dbReference type="NCBIfam" id="NF004392">
    <property type="entry name" value="PRK05751.1-3"/>
    <property type="match status" value="1"/>
</dbReference>
<evidence type="ECO:0000256" key="4">
    <source>
        <dbReference type="ARBA" id="ARBA00023010"/>
    </source>
</evidence>
<gene>
    <name evidence="6" type="primary">secB</name>
    <name evidence="7" type="ORF">HYPDE_39683</name>
</gene>
<dbReference type="OrthoDB" id="9795145at2"/>
<dbReference type="Pfam" id="PF02556">
    <property type="entry name" value="SecB"/>
    <property type="match status" value="1"/>
</dbReference>
<keyword evidence="2 6" id="KW-0813">Transport</keyword>